<keyword evidence="1" id="KW-0472">Membrane</keyword>
<dbReference type="OrthoDB" id="2437154at2"/>
<name>A0A285UQA9_9BACL</name>
<dbReference type="AlphaFoldDB" id="A0A285UQA9"/>
<reference evidence="3" key="1">
    <citation type="submission" date="2017-08" db="EMBL/GenBank/DDBJ databases">
        <authorList>
            <person name="Varghese N."/>
            <person name="Submissions S."/>
        </authorList>
    </citation>
    <scope>NUCLEOTIDE SEQUENCE [LARGE SCALE GENOMIC DNA]</scope>
    <source>
        <strain evidence="3">JC23</strain>
    </source>
</reference>
<organism evidence="2 3">
    <name type="scientific">Ureibacillus acetophenoni</name>
    <dbReference type="NCBI Taxonomy" id="614649"/>
    <lineage>
        <taxon>Bacteria</taxon>
        <taxon>Bacillati</taxon>
        <taxon>Bacillota</taxon>
        <taxon>Bacilli</taxon>
        <taxon>Bacillales</taxon>
        <taxon>Caryophanaceae</taxon>
        <taxon>Ureibacillus</taxon>
    </lineage>
</organism>
<keyword evidence="1" id="KW-1133">Transmembrane helix</keyword>
<dbReference type="RefSeq" id="WP_097150919.1">
    <property type="nucleotide sequence ID" value="NZ_OBQC01000017.1"/>
</dbReference>
<proteinExistence type="predicted"/>
<evidence type="ECO:0000313" key="3">
    <source>
        <dbReference type="Proteomes" id="UP000219252"/>
    </source>
</evidence>
<evidence type="ECO:0000256" key="1">
    <source>
        <dbReference type="SAM" id="Phobius"/>
    </source>
</evidence>
<protein>
    <submittedName>
        <fullName evidence="2">Uncharacterized protein</fullName>
    </submittedName>
</protein>
<sequence length="163" mass="19291">MKNKKLWYLIAGIVVILIICSLKIVNDYRERNLVDLITYKPAEFYSLGFIKNEVPEYKAYSWFTKDKEPADELMDFLSQYRVKKISEEEFNQGMFSVEKFEFTITHSKANPAIIFAYENVVHIVAGNYYEIENGPIDMEWITSFHAKYQGMMNDKFEDLYSLE</sequence>
<dbReference type="EMBL" id="OBQC01000017">
    <property type="protein sequence ID" value="SOC43877.1"/>
    <property type="molecule type" value="Genomic_DNA"/>
</dbReference>
<keyword evidence="1" id="KW-0812">Transmembrane</keyword>
<evidence type="ECO:0000313" key="2">
    <source>
        <dbReference type="EMBL" id="SOC43877.1"/>
    </source>
</evidence>
<keyword evidence="3" id="KW-1185">Reference proteome</keyword>
<feature type="transmembrane region" description="Helical" evidence="1">
    <location>
        <begin position="6"/>
        <end position="25"/>
    </location>
</feature>
<accession>A0A285UQA9</accession>
<dbReference type="Proteomes" id="UP000219252">
    <property type="component" value="Unassembled WGS sequence"/>
</dbReference>
<gene>
    <name evidence="2" type="ORF">SAMN05877842_11784</name>
</gene>